<dbReference type="NCBIfam" id="NF001097">
    <property type="entry name" value="PRK00129.1"/>
    <property type="match status" value="1"/>
</dbReference>
<dbReference type="InterPro" id="IPR050054">
    <property type="entry name" value="UPRTase/APRTase"/>
</dbReference>
<accession>A0AAD5Y230</accession>
<evidence type="ECO:0000256" key="1">
    <source>
        <dbReference type="ARBA" id="ARBA00001946"/>
    </source>
</evidence>
<keyword evidence="5" id="KW-0021">Allosteric enzyme</keyword>
<dbReference type="Pfam" id="PF14681">
    <property type="entry name" value="UPRTase"/>
    <property type="match status" value="1"/>
</dbReference>
<dbReference type="PANTHER" id="PTHR32315:SF4">
    <property type="entry name" value="URACIL PHOSPHORIBOSYLTRANSFERASE, CHLOROPLASTIC"/>
    <property type="match status" value="1"/>
</dbReference>
<keyword evidence="7" id="KW-0808">Transferase</keyword>
<keyword evidence="6" id="KW-0328">Glycosyltransferase</keyword>
<dbReference type="Gene3D" id="3.40.50.2020">
    <property type="match status" value="1"/>
</dbReference>
<dbReference type="EMBL" id="JADGJW010000002">
    <property type="protein sequence ID" value="KAJ3228382.1"/>
    <property type="molecule type" value="Genomic_DNA"/>
</dbReference>
<evidence type="ECO:0000256" key="6">
    <source>
        <dbReference type="ARBA" id="ARBA00022676"/>
    </source>
</evidence>
<sequence>MSSNSKVQILNHPLVIHKLSVLRNKETSPKEVRELLKELSLLLALESTRDLPLISKGEQLSPVGSYEGFKIGQNVGLFPILRAGLGLMDGFLSMVPTAKTHHLGLYREKSTFLPVEYYNKLPSTCAIEAGFVLDPMIATAGTAIASVSILKDWGLKNIKFCCVVASRVGLDSLIAAHPDIEIYVYEIFCAVDEVLTSGKYIVPGLGDAGDRIFNTFHE</sequence>
<evidence type="ECO:0000313" key="12">
    <source>
        <dbReference type="EMBL" id="KAJ3228382.1"/>
    </source>
</evidence>
<evidence type="ECO:0000256" key="10">
    <source>
        <dbReference type="ARBA" id="ARBA00031082"/>
    </source>
</evidence>
<name>A0AAD5Y230_9FUNG</name>
<evidence type="ECO:0000313" key="13">
    <source>
        <dbReference type="Proteomes" id="UP001211065"/>
    </source>
</evidence>
<dbReference type="GO" id="GO:0005737">
    <property type="term" value="C:cytoplasm"/>
    <property type="evidence" value="ECO:0007669"/>
    <property type="project" value="UniProtKB-ARBA"/>
</dbReference>
<gene>
    <name evidence="12" type="ORF">HK099_002887</name>
</gene>
<proteinExistence type="inferred from homology"/>
<comment type="pathway">
    <text evidence="2">Pyrimidine metabolism; UMP biosynthesis via salvage pathway; UMP from uracil: step 1/1.</text>
</comment>
<evidence type="ECO:0000256" key="5">
    <source>
        <dbReference type="ARBA" id="ARBA00022533"/>
    </source>
</evidence>
<protein>
    <recommendedName>
        <fullName evidence="4">uracil phosphoribosyltransferase</fullName>
        <ecNumber evidence="4">2.4.2.9</ecNumber>
    </recommendedName>
    <alternativeName>
        <fullName evidence="10">UMP pyrophosphorylase</fullName>
    </alternativeName>
</protein>
<dbReference type="InterPro" id="IPR000836">
    <property type="entry name" value="PRTase_dom"/>
</dbReference>
<dbReference type="CDD" id="cd06223">
    <property type="entry name" value="PRTases_typeI"/>
    <property type="match status" value="1"/>
</dbReference>
<evidence type="ECO:0000256" key="2">
    <source>
        <dbReference type="ARBA" id="ARBA00005180"/>
    </source>
</evidence>
<comment type="caution">
    <text evidence="12">The sequence shown here is derived from an EMBL/GenBank/DDBJ whole genome shotgun (WGS) entry which is preliminary data.</text>
</comment>
<keyword evidence="8" id="KW-0547">Nucleotide-binding</keyword>
<dbReference type="PANTHER" id="PTHR32315">
    <property type="entry name" value="ADENINE PHOSPHORIBOSYLTRANSFERASE"/>
    <property type="match status" value="1"/>
</dbReference>
<dbReference type="AlphaFoldDB" id="A0AAD5Y230"/>
<dbReference type="GO" id="GO:0005525">
    <property type="term" value="F:GTP binding"/>
    <property type="evidence" value="ECO:0007669"/>
    <property type="project" value="UniProtKB-KW"/>
</dbReference>
<organism evidence="12 13">
    <name type="scientific">Clydaea vesicula</name>
    <dbReference type="NCBI Taxonomy" id="447962"/>
    <lineage>
        <taxon>Eukaryota</taxon>
        <taxon>Fungi</taxon>
        <taxon>Fungi incertae sedis</taxon>
        <taxon>Chytridiomycota</taxon>
        <taxon>Chytridiomycota incertae sedis</taxon>
        <taxon>Chytridiomycetes</taxon>
        <taxon>Lobulomycetales</taxon>
        <taxon>Lobulomycetaceae</taxon>
        <taxon>Clydaea</taxon>
    </lineage>
</organism>
<comment type="cofactor">
    <cofactor evidence="1">
        <name>Mg(2+)</name>
        <dbReference type="ChEBI" id="CHEBI:18420"/>
    </cofactor>
</comment>
<dbReference type="SUPFAM" id="SSF53271">
    <property type="entry name" value="PRTase-like"/>
    <property type="match status" value="1"/>
</dbReference>
<comment type="similarity">
    <text evidence="3">Belongs to the UPRTase family.</text>
</comment>
<evidence type="ECO:0000256" key="8">
    <source>
        <dbReference type="ARBA" id="ARBA00022741"/>
    </source>
</evidence>
<dbReference type="InterPro" id="IPR029057">
    <property type="entry name" value="PRTase-like"/>
</dbReference>
<dbReference type="FunFam" id="3.40.50.2020:FF:000003">
    <property type="entry name" value="Uracil phosphoribosyltransferase"/>
    <property type="match status" value="1"/>
</dbReference>
<feature type="domain" description="Phosphoribosyltransferase" evidence="11">
    <location>
        <begin position="10"/>
        <end position="215"/>
    </location>
</feature>
<evidence type="ECO:0000259" key="11">
    <source>
        <dbReference type="Pfam" id="PF14681"/>
    </source>
</evidence>
<dbReference type="EC" id="2.4.2.9" evidence="4"/>
<evidence type="ECO:0000256" key="9">
    <source>
        <dbReference type="ARBA" id="ARBA00023134"/>
    </source>
</evidence>
<keyword evidence="13" id="KW-1185">Reference proteome</keyword>
<dbReference type="GO" id="GO:0004845">
    <property type="term" value="F:uracil phosphoribosyltransferase activity"/>
    <property type="evidence" value="ECO:0007669"/>
    <property type="project" value="UniProtKB-EC"/>
</dbReference>
<dbReference type="Proteomes" id="UP001211065">
    <property type="component" value="Unassembled WGS sequence"/>
</dbReference>
<reference evidence="12" key="1">
    <citation type="submission" date="2020-05" db="EMBL/GenBank/DDBJ databases">
        <title>Phylogenomic resolution of chytrid fungi.</title>
        <authorList>
            <person name="Stajich J.E."/>
            <person name="Amses K."/>
            <person name="Simmons R."/>
            <person name="Seto K."/>
            <person name="Myers J."/>
            <person name="Bonds A."/>
            <person name="Quandt C.A."/>
            <person name="Barry K."/>
            <person name="Liu P."/>
            <person name="Grigoriev I."/>
            <person name="Longcore J.E."/>
            <person name="James T.Y."/>
        </authorList>
    </citation>
    <scope>NUCLEOTIDE SEQUENCE</scope>
    <source>
        <strain evidence="12">JEL0476</strain>
    </source>
</reference>
<evidence type="ECO:0000256" key="7">
    <source>
        <dbReference type="ARBA" id="ARBA00022679"/>
    </source>
</evidence>
<keyword evidence="9" id="KW-0342">GTP-binding</keyword>
<evidence type="ECO:0000256" key="3">
    <source>
        <dbReference type="ARBA" id="ARBA00009516"/>
    </source>
</evidence>
<evidence type="ECO:0000256" key="4">
    <source>
        <dbReference type="ARBA" id="ARBA00011894"/>
    </source>
</evidence>